<comment type="caution">
    <text evidence="7">The sequence shown here is derived from an EMBL/GenBank/DDBJ whole genome shotgun (WGS) entry which is preliminary data.</text>
</comment>
<name>A0A4U1L362_9SPHN</name>
<feature type="transmembrane region" description="Helical" evidence="6">
    <location>
        <begin position="304"/>
        <end position="324"/>
    </location>
</feature>
<dbReference type="GO" id="GO:0016020">
    <property type="term" value="C:membrane"/>
    <property type="evidence" value="ECO:0007669"/>
    <property type="project" value="UniProtKB-SubCell"/>
</dbReference>
<feature type="transmembrane region" description="Helical" evidence="6">
    <location>
        <begin position="52"/>
        <end position="71"/>
    </location>
</feature>
<dbReference type="InterPro" id="IPR004710">
    <property type="entry name" value="Bilac:Na_transpt"/>
</dbReference>
<dbReference type="Proteomes" id="UP000309138">
    <property type="component" value="Unassembled WGS sequence"/>
</dbReference>
<reference evidence="7 8" key="1">
    <citation type="submission" date="2019-04" db="EMBL/GenBank/DDBJ databases">
        <authorList>
            <person name="Yang Y."/>
            <person name="Wei D."/>
        </authorList>
    </citation>
    <scope>NUCLEOTIDE SEQUENCE [LARGE SCALE GENOMIC DNA]</scope>
    <source>
        <strain evidence="7 8">L-1-4w-11</strain>
    </source>
</reference>
<evidence type="ECO:0008006" key="9">
    <source>
        <dbReference type="Google" id="ProtNLM"/>
    </source>
</evidence>
<dbReference type="PANTHER" id="PTHR10361:SF24">
    <property type="entry name" value="P3 PROTEIN"/>
    <property type="match status" value="1"/>
</dbReference>
<gene>
    <name evidence="7" type="ORF">FBR43_10225</name>
</gene>
<dbReference type="InterPro" id="IPR038770">
    <property type="entry name" value="Na+/solute_symporter_sf"/>
</dbReference>
<dbReference type="OrthoDB" id="9806785at2"/>
<dbReference type="EMBL" id="SWKR01000002">
    <property type="protein sequence ID" value="TKD51092.1"/>
    <property type="molecule type" value="Genomic_DNA"/>
</dbReference>
<feature type="transmembrane region" description="Helical" evidence="6">
    <location>
        <begin position="139"/>
        <end position="161"/>
    </location>
</feature>
<feature type="transmembrane region" description="Helical" evidence="6">
    <location>
        <begin position="111"/>
        <end position="132"/>
    </location>
</feature>
<feature type="transmembrane region" description="Helical" evidence="6">
    <location>
        <begin position="215"/>
        <end position="232"/>
    </location>
</feature>
<protein>
    <recommendedName>
        <fullName evidence="9">Bile acid:sodium symporter family protein</fullName>
    </recommendedName>
</protein>
<feature type="compositionally biased region" description="Basic residues" evidence="5">
    <location>
        <begin position="1"/>
        <end position="13"/>
    </location>
</feature>
<feature type="region of interest" description="Disordered" evidence="5">
    <location>
        <begin position="1"/>
        <end position="23"/>
    </location>
</feature>
<evidence type="ECO:0000256" key="6">
    <source>
        <dbReference type="SAM" id="Phobius"/>
    </source>
</evidence>
<accession>A0A4U1L362</accession>
<dbReference type="AlphaFoldDB" id="A0A4U1L362"/>
<evidence type="ECO:0000256" key="1">
    <source>
        <dbReference type="ARBA" id="ARBA00004141"/>
    </source>
</evidence>
<dbReference type="Gene3D" id="1.20.1530.20">
    <property type="match status" value="1"/>
</dbReference>
<feature type="transmembrane region" description="Helical" evidence="6">
    <location>
        <begin position="244"/>
        <end position="263"/>
    </location>
</feature>
<dbReference type="Pfam" id="PF01758">
    <property type="entry name" value="SBF"/>
    <property type="match status" value="1"/>
</dbReference>
<comment type="subcellular location">
    <subcellularLocation>
        <location evidence="1">Membrane</location>
        <topology evidence="1">Multi-pass membrane protein</topology>
    </subcellularLocation>
</comment>
<sequence>MAARQRRRTHRERRSGQGAGRLPYDPRQWRLHHHDRACTMSYAALMAIMSGWLLPGSLVCIMVVMGLSLTTDDFRRLVHGRRALFIGIASMLVVPPLIGLAMALTVAPTPALAVGFILLATTPGGMLSNLFTDMAKGDLALSMSLTLLLSIIYMFVVPFYAHFAILHFLGVEAEVRVPLGAFVWDIFSITLLPAGLGFALRAWRPGFALAVKGPVKLAAMIVLFTSFGFILVDQIPTLRANLGALVWITVAINALTLLAVLALGRVLRLGREQRVAIGIEHLMRQEGTALFIAVSIVGNNEMSLPMIMNTPIALLFVLAFVALARRGVRHAPPPEAAGSVAAA</sequence>
<evidence type="ECO:0000256" key="3">
    <source>
        <dbReference type="ARBA" id="ARBA00022989"/>
    </source>
</evidence>
<keyword evidence="8" id="KW-1185">Reference proteome</keyword>
<evidence type="ECO:0000256" key="2">
    <source>
        <dbReference type="ARBA" id="ARBA00022692"/>
    </source>
</evidence>
<keyword evidence="2 6" id="KW-0812">Transmembrane</keyword>
<evidence type="ECO:0000313" key="7">
    <source>
        <dbReference type="EMBL" id="TKD51092.1"/>
    </source>
</evidence>
<evidence type="ECO:0000256" key="4">
    <source>
        <dbReference type="ARBA" id="ARBA00023136"/>
    </source>
</evidence>
<feature type="transmembrane region" description="Helical" evidence="6">
    <location>
        <begin position="181"/>
        <end position="203"/>
    </location>
</feature>
<evidence type="ECO:0000256" key="5">
    <source>
        <dbReference type="SAM" id="MobiDB-lite"/>
    </source>
</evidence>
<evidence type="ECO:0000313" key="8">
    <source>
        <dbReference type="Proteomes" id="UP000309138"/>
    </source>
</evidence>
<keyword evidence="3 6" id="KW-1133">Transmembrane helix</keyword>
<keyword evidence="4 6" id="KW-0472">Membrane</keyword>
<dbReference type="InterPro" id="IPR002657">
    <property type="entry name" value="BilAc:Na_symport/Acr3"/>
</dbReference>
<dbReference type="PANTHER" id="PTHR10361">
    <property type="entry name" value="SODIUM-BILE ACID COTRANSPORTER"/>
    <property type="match status" value="1"/>
</dbReference>
<proteinExistence type="predicted"/>
<feature type="transmembrane region" description="Helical" evidence="6">
    <location>
        <begin position="83"/>
        <end position="105"/>
    </location>
</feature>
<organism evidence="7 8">
    <name type="scientific">Sphingomonas baiyangensis</name>
    <dbReference type="NCBI Taxonomy" id="2572576"/>
    <lineage>
        <taxon>Bacteria</taxon>
        <taxon>Pseudomonadati</taxon>
        <taxon>Pseudomonadota</taxon>
        <taxon>Alphaproteobacteria</taxon>
        <taxon>Sphingomonadales</taxon>
        <taxon>Sphingomonadaceae</taxon>
        <taxon>Sphingomonas</taxon>
    </lineage>
</organism>